<name>A0A7U3VM68_9ACTN</name>
<protein>
    <recommendedName>
        <fullName evidence="7">GH26 domain-containing protein</fullName>
    </recommendedName>
</protein>
<keyword evidence="6" id="KW-0732">Signal</keyword>
<feature type="chain" id="PRO_5032656749" description="GH26 domain-containing protein" evidence="6">
    <location>
        <begin position="33"/>
        <end position="531"/>
    </location>
</feature>
<feature type="signal peptide" evidence="6">
    <location>
        <begin position="1"/>
        <end position="32"/>
    </location>
</feature>
<accession>A0A7U3VM68</accession>
<reference evidence="8 9" key="1">
    <citation type="journal article" date="2010" name="J. Bacteriol.">
        <title>Biochemical characterization of a novel indole prenyltransferase from Streptomyces sp. SN-593.</title>
        <authorList>
            <person name="Takahashi S."/>
            <person name="Takagi H."/>
            <person name="Toyoda A."/>
            <person name="Uramoto M."/>
            <person name="Nogawa T."/>
            <person name="Ueki M."/>
            <person name="Sakaki Y."/>
            <person name="Osada H."/>
        </authorList>
    </citation>
    <scope>NUCLEOTIDE SEQUENCE [LARGE SCALE GENOMIC DNA]</scope>
    <source>
        <strain evidence="8 9">SN-593</strain>
    </source>
</reference>
<comment type="similarity">
    <text evidence="1 4">Belongs to the glycosyl hydrolase 26 family.</text>
</comment>
<dbReference type="Gene3D" id="3.20.20.80">
    <property type="entry name" value="Glycosidases"/>
    <property type="match status" value="1"/>
</dbReference>
<evidence type="ECO:0000256" key="6">
    <source>
        <dbReference type="SAM" id="SignalP"/>
    </source>
</evidence>
<sequence>MNGLDRRGFIGLAGTTAGLAALSGLAPTAAHAASAGSRAAGPAAKAAPHGLPPARRGLGVYHWDRQPGAISDFAEWVDGPVAYAADFLLRDSWDSLAGAGRLSYWQHTPWARRMVWAAYPFPDGQGDLAQAAAGAYDTHYADLARNFVAAGMGDAVIRFGHEFNGNWYPWSPLNDPNGVAAGETDFAAAFRQFATAVRAVPGARFRLVWNPVPGQSGVDLARCYPGDAYVDYVGIDIYDQDWNVYSPGVPPTDAQREQAWQDLLTGGSWSIDAIRQLAADHGKRLAVPEWGVWQDKVGHGGVDNPYFVQQMFDWMNTHDVAWNVYFNVYASDGNHDLYDTYLFPAASARFQRLWNPSGRLPRPRRTASGTLHPTGAPGPTAYPHGTRVLAAHTGTFAQPAGTRARPYGDPWAEERMVASLIRAGAATAPQVSYPDAPAATALMVRYQCPVDGDLYFSVYVDGVKAAGQVHLPAIDRTLPARYAMVTVPVDVPAGATVTLQIDADDDRSVSAGVWDYVNVDTIGFATKGTAG</sequence>
<dbReference type="Proteomes" id="UP000595703">
    <property type="component" value="Chromosome"/>
</dbReference>
<dbReference type="InterPro" id="IPR017853">
    <property type="entry name" value="GH"/>
</dbReference>
<dbReference type="InterPro" id="IPR022790">
    <property type="entry name" value="GH26_dom"/>
</dbReference>
<feature type="active site" description="Proton donor" evidence="4">
    <location>
        <position position="162"/>
    </location>
</feature>
<dbReference type="InterPro" id="IPR000805">
    <property type="entry name" value="Glyco_hydro_26"/>
</dbReference>
<dbReference type="PANTHER" id="PTHR40079">
    <property type="entry name" value="MANNAN ENDO-1,4-BETA-MANNOSIDASE E-RELATED"/>
    <property type="match status" value="1"/>
</dbReference>
<feature type="active site" description="Nucleophile" evidence="4">
    <location>
        <position position="289"/>
    </location>
</feature>
<feature type="domain" description="GH26" evidence="7">
    <location>
        <begin position="10"/>
        <end position="363"/>
    </location>
</feature>
<dbReference type="GO" id="GO:0016985">
    <property type="term" value="F:mannan endo-1,4-beta-mannosidase activity"/>
    <property type="evidence" value="ECO:0007669"/>
    <property type="project" value="InterPro"/>
</dbReference>
<evidence type="ECO:0000313" key="9">
    <source>
        <dbReference type="Proteomes" id="UP000595703"/>
    </source>
</evidence>
<evidence type="ECO:0000256" key="5">
    <source>
        <dbReference type="SAM" id="MobiDB-lite"/>
    </source>
</evidence>
<feature type="region of interest" description="Disordered" evidence="5">
    <location>
        <begin position="356"/>
        <end position="380"/>
    </location>
</feature>
<keyword evidence="9" id="KW-1185">Reference proteome</keyword>
<dbReference type="RefSeq" id="WP_202232723.1">
    <property type="nucleotide sequence ID" value="NZ_AP018365.1"/>
</dbReference>
<keyword evidence="3 4" id="KW-0326">Glycosidase</keyword>
<evidence type="ECO:0000259" key="7">
    <source>
        <dbReference type="PROSITE" id="PS51764"/>
    </source>
</evidence>
<dbReference type="GO" id="GO:0006080">
    <property type="term" value="P:substituted mannan metabolic process"/>
    <property type="evidence" value="ECO:0007669"/>
    <property type="project" value="InterPro"/>
</dbReference>
<gene>
    <name evidence="8" type="ORF">RVR_1479</name>
</gene>
<reference evidence="8 9" key="3">
    <citation type="journal article" date="2011" name="Nat. Chem. Biol.">
        <title>Reveromycin A biosynthesis uses RevG and RevJ for stereospecific spiroacetal formation.</title>
        <authorList>
            <person name="Takahashi S."/>
            <person name="Toyoda A."/>
            <person name="Sekiyama Y."/>
            <person name="Takagi H."/>
            <person name="Nogawa T."/>
            <person name="Uramoto M."/>
            <person name="Suzuki R."/>
            <person name="Koshino H."/>
            <person name="Kumano T."/>
            <person name="Panthee S."/>
            <person name="Dairi T."/>
            <person name="Ishikawa J."/>
            <person name="Ikeda H."/>
            <person name="Sakaki Y."/>
            <person name="Osada H."/>
        </authorList>
    </citation>
    <scope>NUCLEOTIDE SEQUENCE [LARGE SCALE GENOMIC DNA]</scope>
    <source>
        <strain evidence="8 9">SN-593</strain>
    </source>
</reference>
<dbReference type="PANTHER" id="PTHR40079:SF4">
    <property type="entry name" value="GH26 DOMAIN-CONTAINING PROTEIN-RELATED"/>
    <property type="match status" value="1"/>
</dbReference>
<evidence type="ECO:0000256" key="4">
    <source>
        <dbReference type="PROSITE-ProRule" id="PRU01100"/>
    </source>
</evidence>
<dbReference type="KEGG" id="arev:RVR_1479"/>
<dbReference type="AlphaFoldDB" id="A0A7U3VM68"/>
<evidence type="ECO:0000256" key="2">
    <source>
        <dbReference type="ARBA" id="ARBA00022801"/>
    </source>
</evidence>
<dbReference type="Pfam" id="PF02156">
    <property type="entry name" value="Glyco_hydro_26"/>
    <property type="match status" value="1"/>
</dbReference>
<dbReference type="PROSITE" id="PS51318">
    <property type="entry name" value="TAT"/>
    <property type="match status" value="1"/>
</dbReference>
<reference evidence="8 9" key="2">
    <citation type="journal article" date="2011" name="J. Antibiot.">
        <title>Furaquinocins I and J: novel polyketide isoprenoid hybrid compounds from Streptomyces reveromyceticus SN-593.</title>
        <authorList>
            <person name="Panthee S."/>
            <person name="Takahashi S."/>
            <person name="Takagi H."/>
            <person name="Nogawa T."/>
            <person name="Oowada E."/>
            <person name="Uramoto M."/>
            <person name="Osada H."/>
        </authorList>
    </citation>
    <scope>NUCLEOTIDE SEQUENCE [LARGE SCALE GENOMIC DNA]</scope>
    <source>
        <strain evidence="8 9">SN-593</strain>
    </source>
</reference>
<evidence type="ECO:0000256" key="3">
    <source>
        <dbReference type="ARBA" id="ARBA00023295"/>
    </source>
</evidence>
<dbReference type="SUPFAM" id="SSF51445">
    <property type="entry name" value="(Trans)glycosidases"/>
    <property type="match status" value="1"/>
</dbReference>
<dbReference type="InterPro" id="IPR006311">
    <property type="entry name" value="TAT_signal"/>
</dbReference>
<organism evidence="8 9">
    <name type="scientific">Actinacidiphila reveromycinica</name>
    <dbReference type="NCBI Taxonomy" id="659352"/>
    <lineage>
        <taxon>Bacteria</taxon>
        <taxon>Bacillati</taxon>
        <taxon>Actinomycetota</taxon>
        <taxon>Actinomycetes</taxon>
        <taxon>Kitasatosporales</taxon>
        <taxon>Streptomycetaceae</taxon>
        <taxon>Actinacidiphila</taxon>
    </lineage>
</organism>
<dbReference type="EMBL" id="AP018365">
    <property type="protein sequence ID" value="BBA96264.1"/>
    <property type="molecule type" value="Genomic_DNA"/>
</dbReference>
<keyword evidence="2 4" id="KW-0378">Hydrolase</keyword>
<reference evidence="8 9" key="4">
    <citation type="journal article" date="2020" name="Sci. Rep.">
        <title>beta-carboline chemical signals induce reveromycin production through a LuxR family regulator in Streptomyces sp. SN-593.</title>
        <authorList>
            <person name="Panthee S."/>
            <person name="Kito N."/>
            <person name="Hayashi T."/>
            <person name="Shimizu T."/>
            <person name="Ishikawa J."/>
            <person name="Hamamoto H."/>
            <person name="Osada H."/>
            <person name="Takahashi S."/>
        </authorList>
    </citation>
    <scope>NUCLEOTIDE SEQUENCE [LARGE SCALE GENOMIC DNA]</scope>
    <source>
        <strain evidence="8 9">SN-593</strain>
    </source>
</reference>
<dbReference type="PROSITE" id="PS51764">
    <property type="entry name" value="GH26"/>
    <property type="match status" value="1"/>
</dbReference>
<evidence type="ECO:0000313" key="8">
    <source>
        <dbReference type="EMBL" id="BBA96264.1"/>
    </source>
</evidence>
<proteinExistence type="inferred from homology"/>
<evidence type="ECO:0000256" key="1">
    <source>
        <dbReference type="ARBA" id="ARBA00007754"/>
    </source>
</evidence>